<gene>
    <name evidence="5" type="ORF">GCM10009749_01330</name>
</gene>
<dbReference type="InterPro" id="IPR000524">
    <property type="entry name" value="Tscrpt_reg_HTH_GntR"/>
</dbReference>
<dbReference type="EMBL" id="BAAANJ010000001">
    <property type="protein sequence ID" value="GAA1797522.1"/>
    <property type="molecule type" value="Genomic_DNA"/>
</dbReference>
<sequence>MLHIQMVFGEASGEDILGDIGHQTSYVSTLKVILIKWKVKPGMTTRDQTVTQVYSASPRKRESVTDQIKGLILAEGLRPGDLMPTEAEICARLEVSRSSVREAMRMLAALDIVEVRHGHGTYVGQLSLAPLVEGLVFRGVVDQDDSVAALREVVEVREALDLAMAEQIAAALEGVDDPELTGLVAAMAEKAALGEPFAVEDLAFHTRLLGYLDNTLVGQLVAAFWEVNTVVYPMLGLPPAADIADTARAHGAMLDAAVAGDAERYRKAVVEHYLPLRRALEKAGVRP</sequence>
<feature type="domain" description="HTH gntR-type" evidence="4">
    <location>
        <begin position="58"/>
        <end position="126"/>
    </location>
</feature>
<comment type="caution">
    <text evidence="5">The sequence shown here is derived from an EMBL/GenBank/DDBJ whole genome shotgun (WGS) entry which is preliminary data.</text>
</comment>
<dbReference type="InterPro" id="IPR011711">
    <property type="entry name" value="GntR_C"/>
</dbReference>
<accession>A0ABN2LRK8</accession>
<dbReference type="PANTHER" id="PTHR43537">
    <property type="entry name" value="TRANSCRIPTIONAL REGULATOR, GNTR FAMILY"/>
    <property type="match status" value="1"/>
</dbReference>
<evidence type="ECO:0000256" key="1">
    <source>
        <dbReference type="ARBA" id="ARBA00023015"/>
    </source>
</evidence>
<name>A0ABN2LRK8_9MICO</name>
<dbReference type="Gene3D" id="1.10.10.10">
    <property type="entry name" value="Winged helix-like DNA-binding domain superfamily/Winged helix DNA-binding domain"/>
    <property type="match status" value="1"/>
</dbReference>
<dbReference type="SUPFAM" id="SSF46785">
    <property type="entry name" value="Winged helix' DNA-binding domain"/>
    <property type="match status" value="1"/>
</dbReference>
<dbReference type="Proteomes" id="UP001500002">
    <property type="component" value="Unassembled WGS sequence"/>
</dbReference>
<dbReference type="Pfam" id="PF00392">
    <property type="entry name" value="GntR"/>
    <property type="match status" value="1"/>
</dbReference>
<proteinExistence type="predicted"/>
<dbReference type="InterPro" id="IPR036390">
    <property type="entry name" value="WH_DNA-bd_sf"/>
</dbReference>
<dbReference type="PANTHER" id="PTHR43537:SF5">
    <property type="entry name" value="UXU OPERON TRANSCRIPTIONAL REGULATOR"/>
    <property type="match status" value="1"/>
</dbReference>
<dbReference type="PRINTS" id="PR00035">
    <property type="entry name" value="HTHGNTR"/>
</dbReference>
<dbReference type="InterPro" id="IPR036388">
    <property type="entry name" value="WH-like_DNA-bd_sf"/>
</dbReference>
<dbReference type="PROSITE" id="PS50949">
    <property type="entry name" value="HTH_GNTR"/>
    <property type="match status" value="1"/>
</dbReference>
<protein>
    <submittedName>
        <fullName evidence="5">FadR/GntR family transcriptional regulator</fullName>
    </submittedName>
</protein>
<keyword evidence="6" id="KW-1185">Reference proteome</keyword>
<dbReference type="InterPro" id="IPR008920">
    <property type="entry name" value="TF_FadR/GntR_C"/>
</dbReference>
<dbReference type="SUPFAM" id="SSF48008">
    <property type="entry name" value="GntR ligand-binding domain-like"/>
    <property type="match status" value="1"/>
</dbReference>
<keyword evidence="3" id="KW-0804">Transcription</keyword>
<evidence type="ECO:0000313" key="5">
    <source>
        <dbReference type="EMBL" id="GAA1797522.1"/>
    </source>
</evidence>
<dbReference type="Gene3D" id="1.20.120.530">
    <property type="entry name" value="GntR ligand-binding domain-like"/>
    <property type="match status" value="1"/>
</dbReference>
<reference evidence="5 6" key="1">
    <citation type="journal article" date="2019" name="Int. J. Syst. Evol. Microbiol.">
        <title>The Global Catalogue of Microorganisms (GCM) 10K type strain sequencing project: providing services to taxonomists for standard genome sequencing and annotation.</title>
        <authorList>
            <consortium name="The Broad Institute Genomics Platform"/>
            <consortium name="The Broad Institute Genome Sequencing Center for Infectious Disease"/>
            <person name="Wu L."/>
            <person name="Ma J."/>
        </authorList>
    </citation>
    <scope>NUCLEOTIDE SEQUENCE [LARGE SCALE GENOMIC DNA]</scope>
    <source>
        <strain evidence="5 6">JCM 14322</strain>
    </source>
</reference>
<evidence type="ECO:0000313" key="6">
    <source>
        <dbReference type="Proteomes" id="UP001500002"/>
    </source>
</evidence>
<organism evidence="5 6">
    <name type="scientific">Agromyces neolithicus</name>
    <dbReference type="NCBI Taxonomy" id="269420"/>
    <lineage>
        <taxon>Bacteria</taxon>
        <taxon>Bacillati</taxon>
        <taxon>Actinomycetota</taxon>
        <taxon>Actinomycetes</taxon>
        <taxon>Micrococcales</taxon>
        <taxon>Microbacteriaceae</taxon>
        <taxon>Agromyces</taxon>
    </lineage>
</organism>
<evidence type="ECO:0000256" key="2">
    <source>
        <dbReference type="ARBA" id="ARBA00023125"/>
    </source>
</evidence>
<dbReference type="CDD" id="cd07377">
    <property type="entry name" value="WHTH_GntR"/>
    <property type="match status" value="1"/>
</dbReference>
<keyword evidence="1" id="KW-0805">Transcription regulation</keyword>
<dbReference type="SMART" id="SM00895">
    <property type="entry name" value="FCD"/>
    <property type="match status" value="1"/>
</dbReference>
<keyword evidence="2" id="KW-0238">DNA-binding</keyword>
<dbReference type="Pfam" id="PF07729">
    <property type="entry name" value="FCD"/>
    <property type="match status" value="1"/>
</dbReference>
<evidence type="ECO:0000259" key="4">
    <source>
        <dbReference type="PROSITE" id="PS50949"/>
    </source>
</evidence>
<evidence type="ECO:0000256" key="3">
    <source>
        <dbReference type="ARBA" id="ARBA00023163"/>
    </source>
</evidence>
<dbReference type="SMART" id="SM00345">
    <property type="entry name" value="HTH_GNTR"/>
    <property type="match status" value="1"/>
</dbReference>